<comment type="caution">
    <text evidence="1">The sequence shown here is derived from an EMBL/GenBank/DDBJ whole genome shotgun (WGS) entry which is preliminary data.</text>
</comment>
<dbReference type="Proteomes" id="UP001144978">
    <property type="component" value="Unassembled WGS sequence"/>
</dbReference>
<organism evidence="1 2">
    <name type="scientific">Trametes sanguinea</name>
    <dbReference type="NCBI Taxonomy" id="158606"/>
    <lineage>
        <taxon>Eukaryota</taxon>
        <taxon>Fungi</taxon>
        <taxon>Dikarya</taxon>
        <taxon>Basidiomycota</taxon>
        <taxon>Agaricomycotina</taxon>
        <taxon>Agaricomycetes</taxon>
        <taxon>Polyporales</taxon>
        <taxon>Polyporaceae</taxon>
        <taxon>Trametes</taxon>
    </lineage>
</organism>
<evidence type="ECO:0000313" key="2">
    <source>
        <dbReference type="Proteomes" id="UP001144978"/>
    </source>
</evidence>
<dbReference type="EMBL" id="JANSHE010003956">
    <property type="protein sequence ID" value="KAJ2982617.1"/>
    <property type="molecule type" value="Genomic_DNA"/>
</dbReference>
<accession>A0ACC1NTJ1</accession>
<gene>
    <name evidence="1" type="ORF">NUW54_g10729</name>
</gene>
<sequence>MPIHDKNTQSSKRARQEHAEIAMESVEEKCFRGQDASAGEAREVVKALLMVVCVPGDAEGHCWNRGERGGWLLLLLPSPSIVLLGSESASLWPLAHRVSFHANNPLSAMPRTRGAVKPAQGGPAPIPAPALDRSAASSSMPTKRPPIRRASSAMPALPPTPPRTTHKRKRRSRSRVTDSSSEEEDAHEVPIIDSDDEDERGSGEPERKVGALVLGHKRRRVLTLDAIAEELSEATAEDAFWMGTGGPESSSRHSGMGSSESKPKQLPTGLARAEWRSAALGPGVLRAVRADICTRAQASPHGIMQVRRRD</sequence>
<protein>
    <submittedName>
        <fullName evidence="1">Uncharacterized protein</fullName>
    </submittedName>
</protein>
<evidence type="ECO:0000313" key="1">
    <source>
        <dbReference type="EMBL" id="KAJ2982617.1"/>
    </source>
</evidence>
<name>A0ACC1NTJ1_9APHY</name>
<keyword evidence="2" id="KW-1185">Reference proteome</keyword>
<proteinExistence type="predicted"/>
<reference evidence="1" key="1">
    <citation type="submission" date="2022-08" db="EMBL/GenBank/DDBJ databases">
        <title>Genome Sequence of Pycnoporus sanguineus.</title>
        <authorList>
            <person name="Buettner E."/>
        </authorList>
    </citation>
    <scope>NUCLEOTIDE SEQUENCE</scope>
    <source>
        <strain evidence="1">CG-C14</strain>
    </source>
</reference>